<proteinExistence type="predicted"/>
<evidence type="ECO:0000313" key="3">
    <source>
        <dbReference type="Proteomes" id="UP000225706"/>
    </source>
</evidence>
<reference evidence="3" key="1">
    <citation type="journal article" date="2017" name="bioRxiv">
        <title>Comparative analysis of the genomes of Stylophora pistillata and Acropora digitifera provides evidence for extensive differences between species of corals.</title>
        <authorList>
            <person name="Voolstra C.R."/>
            <person name="Li Y."/>
            <person name="Liew Y.J."/>
            <person name="Baumgarten S."/>
            <person name="Zoccola D."/>
            <person name="Flot J.-F."/>
            <person name="Tambutte S."/>
            <person name="Allemand D."/>
            <person name="Aranda M."/>
        </authorList>
    </citation>
    <scope>NUCLEOTIDE SEQUENCE [LARGE SCALE GENOMIC DNA]</scope>
</reference>
<feature type="coiled-coil region" evidence="1">
    <location>
        <begin position="90"/>
        <end position="248"/>
    </location>
</feature>
<evidence type="ECO:0000256" key="1">
    <source>
        <dbReference type="SAM" id="Coils"/>
    </source>
</evidence>
<organism evidence="2 3">
    <name type="scientific">Stylophora pistillata</name>
    <name type="common">Smooth cauliflower coral</name>
    <dbReference type="NCBI Taxonomy" id="50429"/>
    <lineage>
        <taxon>Eukaryota</taxon>
        <taxon>Metazoa</taxon>
        <taxon>Cnidaria</taxon>
        <taxon>Anthozoa</taxon>
        <taxon>Hexacorallia</taxon>
        <taxon>Scleractinia</taxon>
        <taxon>Astrocoeniina</taxon>
        <taxon>Pocilloporidae</taxon>
        <taxon>Stylophora</taxon>
    </lineage>
</organism>
<keyword evidence="3" id="KW-1185">Reference proteome</keyword>
<name>A0A2B4SXN5_STYPI</name>
<keyword evidence="1" id="KW-0175">Coiled coil</keyword>
<accession>A0A2B4SXN5</accession>
<feature type="coiled-coil region" evidence="1">
    <location>
        <begin position="31"/>
        <end position="58"/>
    </location>
</feature>
<dbReference type="AlphaFoldDB" id="A0A2B4SXN5"/>
<comment type="caution">
    <text evidence="2">The sequence shown here is derived from an EMBL/GenBank/DDBJ whole genome shotgun (WGS) entry which is preliminary data.</text>
</comment>
<protein>
    <submittedName>
        <fullName evidence="2">Uncharacterized protein</fullName>
    </submittedName>
</protein>
<sequence>MKTENSADLLRTQGALNAAWVKLTDAEHQLETNLNTMMKELVRTLEQTKEELARERSYVAQAFDNDEELIRIKDTMKYMNAIYCEDRASYVRIKDELQKAEQRCKELEKEISSLNQVIEDSQAKKNALAKETDNVISEKATEMAALTKKLEAATQEVRDAKAEVEAIKGEYKEKESRLELMKKEFGEKVTELDNTKKDICDKMAALNDLRKQVTEKETELKNIKEENLKTTAELKKALEEEIAVLSKKECELFQANRSVDLNKESAQDKLGIETSVRKMQNWRVSREELFLLLTVSRLCRSTGTLQVQGPDTKAMKAKLKKLLQIPADDDSVILVNEEASTPAFNKNAKSVQEELDCLKSEVLNLWAHIKEKPNEEDLRSENSRLREIILSLKEENKKLVQERDSLSFALQIVSREAATQCRSMSNTSNEHTIVQNMDESTPCANKEQGFIVK</sequence>
<evidence type="ECO:0000313" key="2">
    <source>
        <dbReference type="EMBL" id="PFX33873.1"/>
    </source>
</evidence>
<feature type="coiled-coil region" evidence="1">
    <location>
        <begin position="375"/>
        <end position="402"/>
    </location>
</feature>
<dbReference type="Gene3D" id="1.10.287.1490">
    <property type="match status" value="1"/>
</dbReference>
<dbReference type="SUPFAM" id="SSF57997">
    <property type="entry name" value="Tropomyosin"/>
    <property type="match status" value="1"/>
</dbReference>
<gene>
    <name evidence="2" type="ORF">AWC38_SpisGene1313</name>
</gene>
<dbReference type="Proteomes" id="UP000225706">
    <property type="component" value="Unassembled WGS sequence"/>
</dbReference>
<dbReference type="EMBL" id="LSMT01000008">
    <property type="protein sequence ID" value="PFX33873.1"/>
    <property type="molecule type" value="Genomic_DNA"/>
</dbReference>